<evidence type="ECO:0000259" key="5">
    <source>
        <dbReference type="PROSITE" id="PS50931"/>
    </source>
</evidence>
<keyword evidence="2" id="KW-0805">Transcription regulation</keyword>
<dbReference type="PANTHER" id="PTHR30346">
    <property type="entry name" value="TRANSCRIPTIONAL DUAL REGULATOR HCAR-RELATED"/>
    <property type="match status" value="1"/>
</dbReference>
<evidence type="ECO:0000256" key="2">
    <source>
        <dbReference type="ARBA" id="ARBA00023015"/>
    </source>
</evidence>
<dbReference type="SUPFAM" id="SSF46785">
    <property type="entry name" value="Winged helix' DNA-binding domain"/>
    <property type="match status" value="1"/>
</dbReference>
<organism evidence="6 7">
    <name type="scientific">Ancylobacter crimeensis</name>
    <dbReference type="NCBI Taxonomy" id="2579147"/>
    <lineage>
        <taxon>Bacteria</taxon>
        <taxon>Pseudomonadati</taxon>
        <taxon>Pseudomonadota</taxon>
        <taxon>Alphaproteobacteria</taxon>
        <taxon>Hyphomicrobiales</taxon>
        <taxon>Xanthobacteraceae</taxon>
        <taxon>Ancylobacter</taxon>
    </lineage>
</organism>
<comment type="similarity">
    <text evidence="1">Belongs to the LysR transcriptional regulatory family.</text>
</comment>
<protein>
    <submittedName>
        <fullName evidence="6">LysR family transcriptional regulator</fullName>
    </submittedName>
</protein>
<keyword evidence="3" id="KW-0238">DNA-binding</keyword>
<evidence type="ECO:0000256" key="1">
    <source>
        <dbReference type="ARBA" id="ARBA00009437"/>
    </source>
</evidence>
<evidence type="ECO:0000256" key="4">
    <source>
        <dbReference type="ARBA" id="ARBA00023163"/>
    </source>
</evidence>
<dbReference type="Gene3D" id="1.10.10.10">
    <property type="entry name" value="Winged helix-like DNA-binding domain superfamily/Winged helix DNA-binding domain"/>
    <property type="match status" value="1"/>
</dbReference>
<comment type="caution">
    <text evidence="6">The sequence shown here is derived from an EMBL/GenBank/DDBJ whole genome shotgun (WGS) entry which is preliminary data.</text>
</comment>
<dbReference type="InterPro" id="IPR005119">
    <property type="entry name" value="LysR_subst-bd"/>
</dbReference>
<evidence type="ECO:0000313" key="6">
    <source>
        <dbReference type="EMBL" id="MCK0198172.1"/>
    </source>
</evidence>
<dbReference type="Proteomes" id="UP001203284">
    <property type="component" value="Unassembled WGS sequence"/>
</dbReference>
<dbReference type="Pfam" id="PF00126">
    <property type="entry name" value="HTH_1"/>
    <property type="match status" value="1"/>
</dbReference>
<gene>
    <name evidence="6" type="ORF">MWN34_14755</name>
</gene>
<dbReference type="InterPro" id="IPR036390">
    <property type="entry name" value="WH_DNA-bd_sf"/>
</dbReference>
<dbReference type="PANTHER" id="PTHR30346:SF0">
    <property type="entry name" value="HCA OPERON TRANSCRIPTIONAL ACTIVATOR HCAR"/>
    <property type="match status" value="1"/>
</dbReference>
<accession>A0ABT0DE03</accession>
<feature type="domain" description="HTH lysR-type" evidence="5">
    <location>
        <begin position="3"/>
        <end position="60"/>
    </location>
</feature>
<name>A0ABT0DE03_9HYPH</name>
<dbReference type="PRINTS" id="PR00039">
    <property type="entry name" value="HTHLYSR"/>
</dbReference>
<keyword evidence="4" id="KW-0804">Transcription</keyword>
<dbReference type="EMBL" id="JALKCH010000009">
    <property type="protein sequence ID" value="MCK0198172.1"/>
    <property type="molecule type" value="Genomic_DNA"/>
</dbReference>
<evidence type="ECO:0000256" key="3">
    <source>
        <dbReference type="ARBA" id="ARBA00023125"/>
    </source>
</evidence>
<dbReference type="Gene3D" id="3.40.190.10">
    <property type="entry name" value="Periplasmic binding protein-like II"/>
    <property type="match status" value="2"/>
</dbReference>
<proteinExistence type="inferred from homology"/>
<dbReference type="SUPFAM" id="SSF53850">
    <property type="entry name" value="Periplasmic binding protein-like II"/>
    <property type="match status" value="1"/>
</dbReference>
<evidence type="ECO:0000313" key="7">
    <source>
        <dbReference type="Proteomes" id="UP001203284"/>
    </source>
</evidence>
<dbReference type="PROSITE" id="PS50931">
    <property type="entry name" value="HTH_LYSR"/>
    <property type="match status" value="1"/>
</dbReference>
<dbReference type="CDD" id="cd08412">
    <property type="entry name" value="PBP2_PAO1_like"/>
    <property type="match status" value="1"/>
</dbReference>
<reference evidence="6 7" key="1">
    <citation type="submission" date="2022-04" db="EMBL/GenBank/DDBJ databases">
        <authorList>
            <person name="Grouzdev D.S."/>
            <person name="Pantiukh K.S."/>
            <person name="Krutkina M.S."/>
        </authorList>
    </citation>
    <scope>NUCLEOTIDE SEQUENCE [LARGE SCALE GENOMIC DNA]</scope>
    <source>
        <strain evidence="6 7">6x-1</strain>
    </source>
</reference>
<keyword evidence="7" id="KW-1185">Reference proteome</keyword>
<dbReference type="RefSeq" id="WP_247030070.1">
    <property type="nucleotide sequence ID" value="NZ_JALKCH010000009.1"/>
</dbReference>
<dbReference type="Pfam" id="PF03466">
    <property type="entry name" value="LysR_substrate"/>
    <property type="match status" value="1"/>
</dbReference>
<dbReference type="InterPro" id="IPR036388">
    <property type="entry name" value="WH-like_DNA-bd_sf"/>
</dbReference>
<dbReference type="InterPro" id="IPR000847">
    <property type="entry name" value="LysR_HTH_N"/>
</dbReference>
<sequence length="321" mass="34821">MSISLKQIRYFVAAAETGRISQAAVELNVSQSAVTAAIQQLEAMVGTRLLERTTSGVAVTLEGGRFLLQGRQILAAVEDAVRGVRGSAEPITGTVRVGTTYTVAGYFLPRHLVRFKASFPGVTLELFEAPRDVVERALVDRALDVAVILVSNLQDGDNLASETLLRSSRRLWTAPDHPLIRAESVTLADVATYPYVMLTVDEARHTALRYWSLAGTEPHEIFRTSSVEAVRSMVAGGMGVTILSDLVYRPWSLEGQRLETRVLEDEVPSMDVGLAWRRDAAPSPATGAFRDFLRFAVAGVGAGRAAGAEARRRALEEAIEN</sequence>